<accession>A0ABR3NN82</accession>
<proteinExistence type="predicted"/>
<evidence type="ECO:0000256" key="1">
    <source>
        <dbReference type="SAM" id="MobiDB-lite"/>
    </source>
</evidence>
<sequence length="90" mass="9879">MVSIHNWTNLIQHMCMMDGGIRPAGFNAIFQTINLFARCCGLCTEQLQAGGWELTPFPLLTQDMEAYSTSSASSGPKNGDGKKMRYSLMG</sequence>
<evidence type="ECO:0000313" key="2">
    <source>
        <dbReference type="EMBL" id="KAL1278471.1"/>
    </source>
</evidence>
<dbReference type="EMBL" id="JAYMGO010000003">
    <property type="protein sequence ID" value="KAL1278471.1"/>
    <property type="molecule type" value="Genomic_DNA"/>
</dbReference>
<reference evidence="2 3" key="1">
    <citation type="submission" date="2023-09" db="EMBL/GenBank/DDBJ databases">
        <authorList>
            <person name="Wang M."/>
        </authorList>
    </citation>
    <scope>NUCLEOTIDE SEQUENCE [LARGE SCALE GENOMIC DNA]</scope>
    <source>
        <strain evidence="2">GT-2023</strain>
        <tissue evidence="2">Liver</tissue>
    </source>
</reference>
<keyword evidence="3" id="KW-1185">Reference proteome</keyword>
<gene>
    <name evidence="2" type="ORF">QQF64_025144</name>
</gene>
<name>A0ABR3NN82_9TELE</name>
<dbReference type="Proteomes" id="UP001558613">
    <property type="component" value="Unassembled WGS sequence"/>
</dbReference>
<evidence type="ECO:0000313" key="3">
    <source>
        <dbReference type="Proteomes" id="UP001558613"/>
    </source>
</evidence>
<comment type="caution">
    <text evidence="2">The sequence shown here is derived from an EMBL/GenBank/DDBJ whole genome shotgun (WGS) entry which is preliminary data.</text>
</comment>
<protein>
    <submittedName>
        <fullName evidence="2">Uncharacterized protein</fullName>
    </submittedName>
</protein>
<organism evidence="2 3">
    <name type="scientific">Cirrhinus molitorella</name>
    <name type="common">mud carp</name>
    <dbReference type="NCBI Taxonomy" id="172907"/>
    <lineage>
        <taxon>Eukaryota</taxon>
        <taxon>Metazoa</taxon>
        <taxon>Chordata</taxon>
        <taxon>Craniata</taxon>
        <taxon>Vertebrata</taxon>
        <taxon>Euteleostomi</taxon>
        <taxon>Actinopterygii</taxon>
        <taxon>Neopterygii</taxon>
        <taxon>Teleostei</taxon>
        <taxon>Ostariophysi</taxon>
        <taxon>Cypriniformes</taxon>
        <taxon>Cyprinidae</taxon>
        <taxon>Labeoninae</taxon>
        <taxon>Labeonini</taxon>
        <taxon>Cirrhinus</taxon>
    </lineage>
</organism>
<feature type="region of interest" description="Disordered" evidence="1">
    <location>
        <begin position="68"/>
        <end position="90"/>
    </location>
</feature>